<reference evidence="4" key="1">
    <citation type="submission" date="2025-08" db="UniProtKB">
        <authorList>
            <consortium name="RefSeq"/>
        </authorList>
    </citation>
    <scope>IDENTIFICATION</scope>
    <source>
        <tissue evidence="4">Tentacle</tissue>
    </source>
</reference>
<dbReference type="GeneID" id="116291714"/>
<name>A0A6P8HEC7_ACTTE</name>
<dbReference type="CDD" id="cd12880">
    <property type="entry name" value="SPRYD7"/>
    <property type="match status" value="1"/>
</dbReference>
<dbReference type="SMART" id="SM00449">
    <property type="entry name" value="SPRY"/>
    <property type="match status" value="1"/>
</dbReference>
<dbReference type="KEGG" id="aten:116291714"/>
<evidence type="ECO:0000259" key="2">
    <source>
        <dbReference type="PROSITE" id="PS50188"/>
    </source>
</evidence>
<evidence type="ECO:0000313" key="3">
    <source>
        <dbReference type="Proteomes" id="UP000515163"/>
    </source>
</evidence>
<dbReference type="FunCoup" id="A0A6P8HEC7">
    <property type="interactions" value="709"/>
</dbReference>
<dbReference type="Proteomes" id="UP000515163">
    <property type="component" value="Unplaced"/>
</dbReference>
<proteinExistence type="predicted"/>
<feature type="domain" description="B30.2/SPRY" evidence="2">
    <location>
        <begin position="1"/>
        <end position="179"/>
    </location>
</feature>
<dbReference type="Pfam" id="PF00622">
    <property type="entry name" value="SPRY"/>
    <property type="match status" value="1"/>
</dbReference>
<dbReference type="InterPro" id="IPR001870">
    <property type="entry name" value="B30.2/SPRY"/>
</dbReference>
<protein>
    <recommendedName>
        <fullName evidence="1">SPRY domain-containing protein 7</fullName>
    </recommendedName>
</protein>
<sequence length="195" mass="21575">MDVCGLGILCCLRRYQKPRNDKDVNEIQVQLDTTQMGHEVVIVKSGRRICGSGAALANAPLLQNKCYFEAKIQSGGVWGIGIATKKCDLNKIPLGNSPDSWVLRSDGTVAHNSIIHHKLTTIPEEGDIIACTFDHVEANFYHNGKHLHSPLTGFRETVYPIIYVDDGTIVDVNFKDFVFEPPSGFTGIMFEKSLL</sequence>
<gene>
    <name evidence="4" type="primary">LOC116291714</name>
</gene>
<dbReference type="OrthoDB" id="40953at2759"/>
<evidence type="ECO:0000256" key="1">
    <source>
        <dbReference type="ARBA" id="ARBA00021772"/>
    </source>
</evidence>
<evidence type="ECO:0000313" key="4">
    <source>
        <dbReference type="RefSeq" id="XP_031554784.1"/>
    </source>
</evidence>
<dbReference type="InterPro" id="IPR035766">
    <property type="entry name" value="SPRYD7"/>
</dbReference>
<dbReference type="SUPFAM" id="SSF49899">
    <property type="entry name" value="Concanavalin A-like lectins/glucanases"/>
    <property type="match status" value="1"/>
</dbReference>
<dbReference type="InterPro" id="IPR013320">
    <property type="entry name" value="ConA-like_dom_sf"/>
</dbReference>
<dbReference type="InParanoid" id="A0A6P8HEC7"/>
<dbReference type="PROSITE" id="PS50188">
    <property type="entry name" value="B302_SPRY"/>
    <property type="match status" value="1"/>
</dbReference>
<dbReference type="RefSeq" id="XP_031554784.1">
    <property type="nucleotide sequence ID" value="XM_031698924.1"/>
</dbReference>
<dbReference type="PANTHER" id="PTHR20951">
    <property type="entry name" value="C13ORF1 PROTEIN-RELATED"/>
    <property type="match status" value="1"/>
</dbReference>
<dbReference type="AlphaFoldDB" id="A0A6P8HEC7"/>
<dbReference type="InterPro" id="IPR043136">
    <property type="entry name" value="B30.2/SPRY_sf"/>
</dbReference>
<dbReference type="InterPro" id="IPR003877">
    <property type="entry name" value="SPRY_dom"/>
</dbReference>
<keyword evidence="3" id="KW-1185">Reference proteome</keyword>
<organism evidence="3 4">
    <name type="scientific">Actinia tenebrosa</name>
    <name type="common">Australian red waratah sea anemone</name>
    <dbReference type="NCBI Taxonomy" id="6105"/>
    <lineage>
        <taxon>Eukaryota</taxon>
        <taxon>Metazoa</taxon>
        <taxon>Cnidaria</taxon>
        <taxon>Anthozoa</taxon>
        <taxon>Hexacorallia</taxon>
        <taxon>Actiniaria</taxon>
        <taxon>Actiniidae</taxon>
        <taxon>Actinia</taxon>
    </lineage>
</organism>
<dbReference type="Gene3D" id="2.60.120.920">
    <property type="match status" value="1"/>
</dbReference>
<accession>A0A6P8HEC7</accession>
<dbReference type="PANTHER" id="PTHR20951:SF2">
    <property type="entry name" value="SPRY DOMAIN-CONTAINING PROTEIN 7"/>
    <property type="match status" value="1"/>
</dbReference>